<keyword evidence="1" id="KW-1133">Transmembrane helix</keyword>
<dbReference type="Proteomes" id="UP000598174">
    <property type="component" value="Unassembled WGS sequence"/>
</dbReference>
<evidence type="ECO:0000256" key="1">
    <source>
        <dbReference type="SAM" id="Phobius"/>
    </source>
</evidence>
<gene>
    <name evidence="2" type="ORF">Afe05nite_53250</name>
</gene>
<protein>
    <submittedName>
        <fullName evidence="2">Uncharacterized protein</fullName>
    </submittedName>
</protein>
<reference evidence="2" key="1">
    <citation type="submission" date="2021-01" db="EMBL/GenBank/DDBJ databases">
        <title>Whole genome shotgun sequence of Actinoplanes ferrugineus NBRC 15555.</title>
        <authorList>
            <person name="Komaki H."/>
            <person name="Tamura T."/>
        </authorList>
    </citation>
    <scope>NUCLEOTIDE SEQUENCE</scope>
    <source>
        <strain evidence="2">NBRC 15555</strain>
    </source>
</reference>
<keyword evidence="3" id="KW-1185">Reference proteome</keyword>
<keyword evidence="1" id="KW-0812">Transmembrane</keyword>
<dbReference type="AlphaFoldDB" id="A0A919MIA7"/>
<dbReference type="EMBL" id="BOMM01000049">
    <property type="protein sequence ID" value="GIE13485.1"/>
    <property type="molecule type" value="Genomic_DNA"/>
</dbReference>
<dbReference type="RefSeq" id="WP_203819926.1">
    <property type="nucleotide sequence ID" value="NZ_BOMM01000049.1"/>
</dbReference>
<comment type="caution">
    <text evidence="2">The sequence shown here is derived from an EMBL/GenBank/DDBJ whole genome shotgun (WGS) entry which is preliminary data.</text>
</comment>
<evidence type="ECO:0000313" key="3">
    <source>
        <dbReference type="Proteomes" id="UP000598174"/>
    </source>
</evidence>
<sequence>MQKIKRRVRRAVGVDATAGRLDGRRARPSISSAEDDGRVLALTLKVISAAGTLLSGVAALIRALH</sequence>
<proteinExistence type="predicted"/>
<evidence type="ECO:0000313" key="2">
    <source>
        <dbReference type="EMBL" id="GIE13485.1"/>
    </source>
</evidence>
<name>A0A919MIA7_9ACTN</name>
<feature type="transmembrane region" description="Helical" evidence="1">
    <location>
        <begin position="39"/>
        <end position="61"/>
    </location>
</feature>
<keyword evidence="1" id="KW-0472">Membrane</keyword>
<organism evidence="2 3">
    <name type="scientific">Paractinoplanes ferrugineus</name>
    <dbReference type="NCBI Taxonomy" id="113564"/>
    <lineage>
        <taxon>Bacteria</taxon>
        <taxon>Bacillati</taxon>
        <taxon>Actinomycetota</taxon>
        <taxon>Actinomycetes</taxon>
        <taxon>Micromonosporales</taxon>
        <taxon>Micromonosporaceae</taxon>
        <taxon>Paractinoplanes</taxon>
    </lineage>
</organism>
<accession>A0A919MIA7</accession>